<dbReference type="InterPro" id="IPR045584">
    <property type="entry name" value="Pilin-like"/>
</dbReference>
<dbReference type="Gene3D" id="3.30.700.10">
    <property type="entry name" value="Glycoprotein, Type 4 Pilin"/>
    <property type="match status" value="1"/>
</dbReference>
<dbReference type="InterPro" id="IPR001082">
    <property type="entry name" value="Pilin"/>
</dbReference>
<sequence length="148" mass="16377">MKHTLAHRSGFTLIELMVVIAIISILASFAAPSFEKHIAKANLVDVQLYGNTVTSSVDEHLLVHSEFPDTSEFNTFKPDHSSVELIKSVSLTKVDNLQGTITISLNDDIGIQENQFIRFSRANTGQWLCDSTLTDSLIPSHCNVFSQD</sequence>
<dbReference type="Pfam" id="PF07963">
    <property type="entry name" value="N_methyl"/>
    <property type="match status" value="1"/>
</dbReference>
<protein>
    <submittedName>
        <fullName evidence="5">Fimbrial protein</fullName>
    </submittedName>
</protein>
<dbReference type="AlphaFoldDB" id="A0A1C3JUT8"/>
<keyword evidence="2" id="KW-0488">Methylation</keyword>
<evidence type="ECO:0000313" key="7">
    <source>
        <dbReference type="Proteomes" id="UP000092840"/>
    </source>
</evidence>
<evidence type="ECO:0000313" key="8">
    <source>
        <dbReference type="Proteomes" id="UP000092871"/>
    </source>
</evidence>
<evidence type="ECO:0000256" key="3">
    <source>
        <dbReference type="RuleBase" id="RU000389"/>
    </source>
</evidence>
<accession>A0A1C3JUT8</accession>
<reference evidence="6 7" key="2">
    <citation type="submission" date="2016-06" db="EMBL/GenBank/DDBJ databases">
        <authorList>
            <person name="Rodrigo-Torres L."/>
            <person name="Arahal D.R."/>
        </authorList>
    </citation>
    <scope>NUCLEOTIDE SEQUENCE [LARGE SCALE GENOMIC DNA]</scope>
    <source>
        <strain evidence="6 7">CECT 5116</strain>
    </source>
</reference>
<keyword evidence="4" id="KW-1133">Transmembrane helix</keyword>
<evidence type="ECO:0000313" key="6">
    <source>
        <dbReference type="EMBL" id="SBT21959.1"/>
    </source>
</evidence>
<proteinExistence type="inferred from homology"/>
<dbReference type="Proteomes" id="UP000092840">
    <property type="component" value="Unassembled WGS sequence"/>
</dbReference>
<name>A0A1C3JUT8_9GAMM</name>
<dbReference type="GO" id="GO:0009289">
    <property type="term" value="C:pilus"/>
    <property type="evidence" value="ECO:0007669"/>
    <property type="project" value="InterPro"/>
</dbReference>
<evidence type="ECO:0000256" key="4">
    <source>
        <dbReference type="SAM" id="Phobius"/>
    </source>
</evidence>
<evidence type="ECO:0000313" key="5">
    <source>
        <dbReference type="EMBL" id="SBT19004.1"/>
    </source>
</evidence>
<dbReference type="PROSITE" id="PS00409">
    <property type="entry name" value="PROKAR_NTER_METHYL"/>
    <property type="match status" value="1"/>
</dbReference>
<keyword evidence="3" id="KW-0281">Fimbrium</keyword>
<evidence type="ECO:0000256" key="1">
    <source>
        <dbReference type="ARBA" id="ARBA00005233"/>
    </source>
</evidence>
<comment type="similarity">
    <text evidence="1 3">Belongs to the N-Me-Phe pilin family.</text>
</comment>
<dbReference type="EMBL" id="FLRA01000023">
    <property type="protein sequence ID" value="SBT19004.1"/>
    <property type="molecule type" value="Genomic_DNA"/>
</dbReference>
<reference evidence="5 8" key="1">
    <citation type="submission" date="2016-06" db="EMBL/GenBank/DDBJ databases">
        <authorList>
            <person name="Kjaerup R.B."/>
            <person name="Dalgaard T.S."/>
            <person name="Juul-Madsen H.R."/>
        </authorList>
    </citation>
    <scope>NUCLEOTIDE SEQUENCE [LARGE SCALE GENOMIC DNA]</scope>
    <source>
        <strain evidence="5 8">CECT 5115</strain>
    </source>
</reference>
<dbReference type="SUPFAM" id="SSF54523">
    <property type="entry name" value="Pili subunits"/>
    <property type="match status" value="1"/>
</dbReference>
<keyword evidence="4" id="KW-0812">Transmembrane</keyword>
<dbReference type="Pfam" id="PF00114">
    <property type="entry name" value="Pilin"/>
    <property type="match status" value="1"/>
</dbReference>
<dbReference type="EMBL" id="FLRB01000013">
    <property type="protein sequence ID" value="SBT21959.1"/>
    <property type="molecule type" value="Genomic_DNA"/>
</dbReference>
<organism evidence="5 8">
    <name type="scientific">Marinomonas gallaica</name>
    <dbReference type="NCBI Taxonomy" id="1806667"/>
    <lineage>
        <taxon>Bacteria</taxon>
        <taxon>Pseudomonadati</taxon>
        <taxon>Pseudomonadota</taxon>
        <taxon>Gammaproteobacteria</taxon>
        <taxon>Oceanospirillales</taxon>
        <taxon>Oceanospirillaceae</taxon>
        <taxon>Marinomonas</taxon>
    </lineage>
</organism>
<dbReference type="NCBIfam" id="TIGR02532">
    <property type="entry name" value="IV_pilin_GFxxxE"/>
    <property type="match status" value="1"/>
</dbReference>
<feature type="transmembrane region" description="Helical" evidence="4">
    <location>
        <begin position="12"/>
        <end position="31"/>
    </location>
</feature>
<dbReference type="GO" id="GO:0007155">
    <property type="term" value="P:cell adhesion"/>
    <property type="evidence" value="ECO:0007669"/>
    <property type="project" value="InterPro"/>
</dbReference>
<keyword evidence="7" id="KW-1185">Reference proteome</keyword>
<evidence type="ECO:0000256" key="2">
    <source>
        <dbReference type="ARBA" id="ARBA00022481"/>
    </source>
</evidence>
<dbReference type="RefSeq" id="WP_067038233.1">
    <property type="nucleotide sequence ID" value="NZ_FLRA01000023.1"/>
</dbReference>
<dbReference type="InterPro" id="IPR012902">
    <property type="entry name" value="N_methyl_site"/>
</dbReference>
<dbReference type="Proteomes" id="UP000092871">
    <property type="component" value="Unassembled WGS sequence"/>
</dbReference>
<keyword evidence="4" id="KW-0472">Membrane</keyword>
<gene>
    <name evidence="5" type="primary">pilE1</name>
    <name evidence="5" type="ORF">MGA5115_03165</name>
    <name evidence="6" type="ORF">MGA5116_02569</name>
</gene>